<dbReference type="CDD" id="cd03801">
    <property type="entry name" value="GT4_PimA-like"/>
    <property type="match status" value="1"/>
</dbReference>
<proteinExistence type="predicted"/>
<sequence length="525" mass="58903">MSIKNRINAGLRVAGTKTAKAAAALGRRLPDGMKSFAKDKVKALPQNKLTNTLRSVAAAPPQNAPLIGEAISNGHMVPLQAAGSTYSEAQISTFLQYELSYLKQLYFQMSEQHGFDAERDVEESSEESLILAQQYLDSFSPSAGSTVRHLVVVEVYPREGAEYGNGFVHRRVKLYQEGGAEVHVAVVSRNATSEIFEYDGVTVIAGQGQELAALLQRHEYESVSTHFMSEYLWQKMAPYLDGQRLYCYIHGFEARRWVRSLHNYRSSDALERELATSLRRQQFWRRVLAHPNGPVKYVFVSQWWRNAAQEDLELTIPTSKTEVIHNLVDTSLFRYMPKSADQRFKILWVRTANNFNYGSDIAVRVLKALRETPYWSKLDVKIVGDGRYFGEFESTFAEDANVHINRGFINQTEIARLHREYGIFLVPTRLDTQGVSRDEAMASGLVPITNAVAAVPEFVNDEVAVLAGPEDVEGMVAGMIALFKSAERFQKMSRLASERVASQSGPRQTVAKEMVMMGLPLADTN</sequence>
<evidence type="ECO:0000313" key="1">
    <source>
        <dbReference type="EMBL" id="KAB1640828.1"/>
    </source>
</evidence>
<name>A0A7J5B7D3_9MICO</name>
<dbReference type="RefSeq" id="WP_158053389.1">
    <property type="nucleotide sequence ID" value="NZ_WBKB01000012.1"/>
</dbReference>
<comment type="caution">
    <text evidence="1">The sequence shown here is derived from an EMBL/GenBank/DDBJ whole genome shotgun (WGS) entry which is preliminary data.</text>
</comment>
<dbReference type="OrthoDB" id="6713581at2"/>
<dbReference type="GO" id="GO:0016740">
    <property type="term" value="F:transferase activity"/>
    <property type="evidence" value="ECO:0007669"/>
    <property type="project" value="UniProtKB-KW"/>
</dbReference>
<evidence type="ECO:0000313" key="2">
    <source>
        <dbReference type="Proteomes" id="UP000433493"/>
    </source>
</evidence>
<dbReference type="Pfam" id="PF13692">
    <property type="entry name" value="Glyco_trans_1_4"/>
    <property type="match status" value="1"/>
</dbReference>
<gene>
    <name evidence="1" type="ORF">F8O05_14100</name>
</gene>
<dbReference type="Gene3D" id="3.40.50.2000">
    <property type="entry name" value="Glycogen Phosphorylase B"/>
    <property type="match status" value="2"/>
</dbReference>
<protein>
    <submittedName>
        <fullName evidence="1">Glycosyltransferase family 4 protein</fullName>
    </submittedName>
</protein>
<dbReference type="SUPFAM" id="SSF53756">
    <property type="entry name" value="UDP-Glycosyltransferase/glycogen phosphorylase"/>
    <property type="match status" value="1"/>
</dbReference>
<keyword evidence="1" id="KW-0808">Transferase</keyword>
<accession>A0A7J5B7D3</accession>
<organism evidence="1 2">
    <name type="scientific">Gulosibacter chungangensis</name>
    <dbReference type="NCBI Taxonomy" id="979746"/>
    <lineage>
        <taxon>Bacteria</taxon>
        <taxon>Bacillati</taxon>
        <taxon>Actinomycetota</taxon>
        <taxon>Actinomycetes</taxon>
        <taxon>Micrococcales</taxon>
        <taxon>Microbacteriaceae</taxon>
        <taxon>Gulosibacter</taxon>
    </lineage>
</organism>
<reference evidence="1 2" key="1">
    <citation type="submission" date="2019-09" db="EMBL/GenBank/DDBJ databases">
        <title>Phylogeny of genus Pseudoclavibacter and closely related genus.</title>
        <authorList>
            <person name="Li Y."/>
        </authorList>
    </citation>
    <scope>NUCLEOTIDE SEQUENCE [LARGE SCALE GENOMIC DNA]</scope>
    <source>
        <strain evidence="1 2">KCTC 13959</strain>
    </source>
</reference>
<keyword evidence="2" id="KW-1185">Reference proteome</keyword>
<dbReference type="PANTHER" id="PTHR12526">
    <property type="entry name" value="GLYCOSYLTRANSFERASE"/>
    <property type="match status" value="1"/>
</dbReference>
<dbReference type="Proteomes" id="UP000433493">
    <property type="component" value="Unassembled WGS sequence"/>
</dbReference>
<dbReference type="AlphaFoldDB" id="A0A7J5B7D3"/>
<dbReference type="EMBL" id="WBKB01000012">
    <property type="protein sequence ID" value="KAB1640828.1"/>
    <property type="molecule type" value="Genomic_DNA"/>
</dbReference>